<evidence type="ECO:0000256" key="4">
    <source>
        <dbReference type="ARBA" id="ARBA00022475"/>
    </source>
</evidence>
<evidence type="ECO:0000313" key="13">
    <source>
        <dbReference type="Proteomes" id="UP000235114"/>
    </source>
</evidence>
<protein>
    <recommendedName>
        <fullName evidence="9">Quinol oxidase subunit 4</fullName>
        <ecNumber evidence="9">1.10.3.-</ecNumber>
    </recommendedName>
</protein>
<dbReference type="GO" id="GO:0042773">
    <property type="term" value="P:ATP synthesis coupled electron transport"/>
    <property type="evidence" value="ECO:0007669"/>
    <property type="project" value="UniProtKB-UniRule"/>
</dbReference>
<comment type="function">
    <text evidence="9">Catalyzes quinol oxidation with the concomitant reduction of oxygen to water.</text>
</comment>
<comment type="caution">
    <text evidence="10">The sequence shown here is derived from an EMBL/GenBank/DDBJ whole genome shotgun (WGS) entry which is preliminary data.</text>
</comment>
<gene>
    <name evidence="10" type="primary">qoxD</name>
    <name evidence="10" type="ORF">CU635_01830</name>
    <name evidence="11" type="ORF">CVD25_07675</name>
</gene>
<evidence type="ECO:0000256" key="8">
    <source>
        <dbReference type="ARBA" id="ARBA00023136"/>
    </source>
</evidence>
<dbReference type="GO" id="GO:0005886">
    <property type="term" value="C:plasma membrane"/>
    <property type="evidence" value="ECO:0007669"/>
    <property type="project" value="UniProtKB-SubCell"/>
</dbReference>
<dbReference type="PANTHER" id="PTHR36835:SF1">
    <property type="entry name" value="CYTOCHROME BO(3) UBIQUINOL OXIDASE SUBUNIT 4"/>
    <property type="match status" value="1"/>
</dbReference>
<evidence type="ECO:0000256" key="9">
    <source>
        <dbReference type="RuleBase" id="RU367153"/>
    </source>
</evidence>
<dbReference type="EMBL" id="PGVA01000003">
    <property type="protein sequence ID" value="PLR86360.1"/>
    <property type="molecule type" value="Genomic_DNA"/>
</dbReference>
<dbReference type="GO" id="GO:0016682">
    <property type="term" value="F:oxidoreductase activity, acting on diphenols and related substances as donors, oxygen as acceptor"/>
    <property type="evidence" value="ECO:0007669"/>
    <property type="project" value="UniProtKB-UniRule"/>
</dbReference>
<dbReference type="RefSeq" id="WP_101575455.1">
    <property type="nucleotide sequence ID" value="NZ_PGVA01000003.1"/>
</dbReference>
<comment type="catalytic activity">
    <reaction evidence="1 9">
        <text>2 a quinol + O2 = 2 a quinone + 2 H2O</text>
        <dbReference type="Rhea" id="RHEA:55376"/>
        <dbReference type="ChEBI" id="CHEBI:15377"/>
        <dbReference type="ChEBI" id="CHEBI:15379"/>
        <dbReference type="ChEBI" id="CHEBI:24646"/>
        <dbReference type="ChEBI" id="CHEBI:132124"/>
    </reaction>
</comment>
<dbReference type="InterPro" id="IPR014250">
    <property type="entry name" value="QoxD"/>
</dbReference>
<feature type="transmembrane region" description="Helical" evidence="9">
    <location>
        <begin position="75"/>
        <end position="97"/>
    </location>
</feature>
<dbReference type="InterPro" id="IPR050968">
    <property type="entry name" value="Cytochrome_c_oxidase_bac_sub4"/>
</dbReference>
<dbReference type="GO" id="GO:0009319">
    <property type="term" value="C:cytochrome o ubiquinol oxidase complex"/>
    <property type="evidence" value="ECO:0007669"/>
    <property type="project" value="TreeGrafter"/>
</dbReference>
<name>A0A2N5GS22_9BACI</name>
<evidence type="ECO:0000256" key="1">
    <source>
        <dbReference type="ARBA" id="ARBA00000725"/>
    </source>
</evidence>
<dbReference type="EC" id="1.10.3.-" evidence="9"/>
<dbReference type="GO" id="GO:0015078">
    <property type="term" value="F:proton transmembrane transporter activity"/>
    <property type="evidence" value="ECO:0007669"/>
    <property type="project" value="TreeGrafter"/>
</dbReference>
<dbReference type="NCBIfam" id="TIGR02901">
    <property type="entry name" value="QoxD"/>
    <property type="match status" value="1"/>
</dbReference>
<keyword evidence="6 9" id="KW-1133">Transmembrane helix</keyword>
<dbReference type="GO" id="GO:0015990">
    <property type="term" value="P:electron transport coupled proton transport"/>
    <property type="evidence" value="ECO:0007669"/>
    <property type="project" value="TreeGrafter"/>
</dbReference>
<evidence type="ECO:0000313" key="12">
    <source>
        <dbReference type="Proteomes" id="UP000234951"/>
    </source>
</evidence>
<dbReference type="Pfam" id="PF03626">
    <property type="entry name" value="COX4_pro"/>
    <property type="match status" value="1"/>
</dbReference>
<evidence type="ECO:0000256" key="6">
    <source>
        <dbReference type="ARBA" id="ARBA00022989"/>
    </source>
</evidence>
<evidence type="ECO:0000256" key="3">
    <source>
        <dbReference type="ARBA" id="ARBA00008079"/>
    </source>
</evidence>
<keyword evidence="13" id="KW-1185">Reference proteome</keyword>
<proteinExistence type="inferred from homology"/>
<feature type="transmembrane region" description="Helical" evidence="9">
    <location>
        <begin position="35"/>
        <end position="54"/>
    </location>
</feature>
<dbReference type="Proteomes" id="UP000235114">
    <property type="component" value="Unassembled WGS sequence"/>
</dbReference>
<evidence type="ECO:0000256" key="2">
    <source>
        <dbReference type="ARBA" id="ARBA00004651"/>
    </source>
</evidence>
<keyword evidence="4 9" id="KW-1003">Cell membrane</keyword>
<dbReference type="GO" id="GO:0019646">
    <property type="term" value="P:aerobic electron transport chain"/>
    <property type="evidence" value="ECO:0007669"/>
    <property type="project" value="TreeGrafter"/>
</dbReference>
<dbReference type="InterPro" id="IPR005171">
    <property type="entry name" value="Cyt_c_oxidase_su4_prok"/>
</dbReference>
<comment type="subcellular location">
    <subcellularLocation>
        <location evidence="2 9">Cell membrane</location>
        <topology evidence="2 9">Multi-pass membrane protein</topology>
    </subcellularLocation>
</comment>
<evidence type="ECO:0000256" key="5">
    <source>
        <dbReference type="ARBA" id="ARBA00022692"/>
    </source>
</evidence>
<sequence length="100" mass="10796">MDKKTNAFPISHVVGFVISLVLTLAAAGIALKTNLSFKVIMMIIGTLAVLQAALQLTMFMHMNEGEDGKTQTINVIYGIFTAIIIVAGTVWVMSFGMHSH</sequence>
<evidence type="ECO:0000313" key="10">
    <source>
        <dbReference type="EMBL" id="PLR86360.1"/>
    </source>
</evidence>
<reference evidence="11 13" key="2">
    <citation type="submission" date="2017-12" db="EMBL/GenBank/DDBJ databases">
        <title>Comparative Functional Genomics of Dry Heat Resistant strains isolated from the Viking Spacecraft.</title>
        <authorList>
            <person name="Seuylemezian A."/>
            <person name="Cooper K."/>
            <person name="Vaishampayan P."/>
        </authorList>
    </citation>
    <scope>NUCLEOTIDE SEQUENCE [LARGE SCALE GENOMIC DNA]</scope>
    <source>
        <strain evidence="11 13">ATCC 29669</strain>
    </source>
</reference>
<evidence type="ECO:0000313" key="11">
    <source>
        <dbReference type="EMBL" id="PLR98593.1"/>
    </source>
</evidence>
<dbReference type="PANTHER" id="PTHR36835">
    <property type="entry name" value="CYTOCHROME BO(3) UBIQUINOL OXIDASE SUBUNIT 4"/>
    <property type="match status" value="1"/>
</dbReference>
<dbReference type="Proteomes" id="UP000234951">
    <property type="component" value="Unassembled WGS sequence"/>
</dbReference>
<keyword evidence="7 9" id="KW-0560">Oxidoreductase</keyword>
<organism evidence="10 12">
    <name type="scientific">Bacillus canaveralius</name>
    <dbReference type="NCBI Taxonomy" id="1403243"/>
    <lineage>
        <taxon>Bacteria</taxon>
        <taxon>Bacillati</taxon>
        <taxon>Bacillota</taxon>
        <taxon>Bacilli</taxon>
        <taxon>Bacillales</taxon>
        <taxon>Bacillaceae</taxon>
        <taxon>Bacillus</taxon>
    </lineage>
</organism>
<dbReference type="OrthoDB" id="2361460at2"/>
<dbReference type="EMBL" id="PGVD01000021">
    <property type="protein sequence ID" value="PLR98593.1"/>
    <property type="molecule type" value="Genomic_DNA"/>
</dbReference>
<comment type="similarity">
    <text evidence="3 9">Belongs to the cytochrome c oxidase bacterial subunit 4 family.</text>
</comment>
<accession>A0A2N5GS22</accession>
<keyword evidence="5 9" id="KW-0812">Transmembrane</keyword>
<reference evidence="10 12" key="1">
    <citation type="submission" date="2017-11" db="EMBL/GenBank/DDBJ databases">
        <title>Comparitive Functional Genomics of Dry Heat Resistant strains isolated from the Viking Spacecraft.</title>
        <authorList>
            <person name="Seuylemezian A."/>
            <person name="Cooper K."/>
            <person name="Vaishampayan P."/>
        </authorList>
    </citation>
    <scope>NUCLEOTIDE SEQUENCE [LARGE SCALE GENOMIC DNA]</scope>
    <source>
        <strain evidence="10 12">M4.6</strain>
    </source>
</reference>
<feature type="transmembrane region" description="Helical" evidence="9">
    <location>
        <begin position="7"/>
        <end position="29"/>
    </location>
</feature>
<keyword evidence="8 9" id="KW-0472">Membrane</keyword>
<dbReference type="AlphaFoldDB" id="A0A2N5GS22"/>
<evidence type="ECO:0000256" key="7">
    <source>
        <dbReference type="ARBA" id="ARBA00023002"/>
    </source>
</evidence>
<dbReference type="GO" id="GO:0009486">
    <property type="term" value="F:cytochrome bo3 ubiquinol oxidase activity"/>
    <property type="evidence" value="ECO:0007669"/>
    <property type="project" value="TreeGrafter"/>
</dbReference>